<sequence>MAKETNAQRKARLIRLIHIGKNEIKMPESEYRTLIANVSQGKTSSKLLNMAQLETVLRHMKAQGFQVAVTTTNGQVSQQDQSAQQRKIRSLWLELHEMGVVRSPAESALNAYCVKYGGENWQNDVITMRDLIERLKRWKARFE</sequence>
<dbReference type="InterPro" id="IPR009363">
    <property type="entry name" value="Phage_Mu_Gp16"/>
</dbReference>
<reference evidence="1 2" key="1">
    <citation type="submission" date="2018-06" db="EMBL/GenBank/DDBJ databases">
        <authorList>
            <consortium name="Pathogen Informatics"/>
            <person name="Doyle S."/>
        </authorList>
    </citation>
    <scope>NUCLEOTIDE SEQUENCE [LARGE SCALE GENOMIC DNA]</scope>
    <source>
        <strain evidence="1 2">NCTC10283</strain>
    </source>
</reference>
<dbReference type="EMBL" id="UFSO01000003">
    <property type="protein sequence ID" value="SSY80123.1"/>
    <property type="molecule type" value="Genomic_DNA"/>
</dbReference>
<dbReference type="OrthoDB" id="5460653at2"/>
<proteinExistence type="predicted"/>
<keyword evidence="2" id="KW-1185">Reference proteome</keyword>
<evidence type="ECO:0000313" key="2">
    <source>
        <dbReference type="Proteomes" id="UP000254209"/>
    </source>
</evidence>
<evidence type="ECO:0000313" key="1">
    <source>
        <dbReference type="EMBL" id="SSY80123.1"/>
    </source>
</evidence>
<dbReference type="AlphaFoldDB" id="A0A376BTL3"/>
<accession>A0A376BTL3</accession>
<organism evidence="1 2">
    <name type="scientific">Alysiella crassa</name>
    <dbReference type="NCBI Taxonomy" id="153491"/>
    <lineage>
        <taxon>Bacteria</taxon>
        <taxon>Pseudomonadati</taxon>
        <taxon>Pseudomonadota</taxon>
        <taxon>Betaproteobacteria</taxon>
        <taxon>Neisseriales</taxon>
        <taxon>Neisseriaceae</taxon>
        <taxon>Alysiella</taxon>
    </lineage>
</organism>
<protein>
    <submittedName>
        <fullName evidence="1">Mu-like prophage protein gp16</fullName>
    </submittedName>
</protein>
<dbReference type="Proteomes" id="UP000254209">
    <property type="component" value="Unassembled WGS sequence"/>
</dbReference>
<name>A0A376BTL3_9NEIS</name>
<dbReference type="Pfam" id="PF06252">
    <property type="entry name" value="GemA"/>
    <property type="match status" value="1"/>
</dbReference>
<gene>
    <name evidence="1" type="ORF">NCTC10283_01677</name>
</gene>
<dbReference type="STRING" id="1120980.GCA_000745955_00790"/>
<dbReference type="RefSeq" id="WP_034291819.1">
    <property type="nucleotide sequence ID" value="NZ_CP091519.2"/>
</dbReference>